<evidence type="ECO:0000313" key="4">
    <source>
        <dbReference type="EMBL" id="SMF93685.1"/>
    </source>
</evidence>
<dbReference type="InterPro" id="IPR036069">
    <property type="entry name" value="DUF34/NIF3_sf"/>
</dbReference>
<accession>A0A1Y6D129</accession>
<name>A0A1Y6D129_9GAMM</name>
<keyword evidence="5" id="KW-1185">Reference proteome</keyword>
<organism evidence="4 5">
    <name type="scientific">Methylomagnum ishizawai</name>
    <dbReference type="NCBI Taxonomy" id="1760988"/>
    <lineage>
        <taxon>Bacteria</taxon>
        <taxon>Pseudomonadati</taxon>
        <taxon>Pseudomonadota</taxon>
        <taxon>Gammaproteobacteria</taxon>
        <taxon>Methylococcales</taxon>
        <taxon>Methylococcaceae</taxon>
        <taxon>Methylomagnum</taxon>
    </lineage>
</organism>
<proteinExistence type="inferred from homology"/>
<dbReference type="GO" id="GO:0046872">
    <property type="term" value="F:metal ion binding"/>
    <property type="evidence" value="ECO:0007669"/>
    <property type="project" value="UniProtKB-KW"/>
</dbReference>
<dbReference type="GO" id="GO:0005737">
    <property type="term" value="C:cytoplasm"/>
    <property type="evidence" value="ECO:0007669"/>
    <property type="project" value="TreeGrafter"/>
</dbReference>
<sequence length="255" mass="27646">MPIARADLQRFLTELLKPSDYADYGPNGLQIEGAETLERIAFAVSATADSARLAVAGGAQALIVHHGLFWKFHGPKTLTGPFARRVFPLVRHGVNLFAYHLPLDAHPEIGNAASLARALGMVELEPFGDHEGRPTGIKGRLAEPMAAETWRGRLNAVLEHPVMMASPDPEAPVRSAGIITGGANRDWPRAVRERLDAYVTGEMSEHDWHESQEAGLHMYAGGHNATERFGILALMAKVEATFAVECFFIPSGNPA</sequence>
<dbReference type="PANTHER" id="PTHR13799:SF14">
    <property type="entry name" value="GTP CYCLOHYDROLASE 1 TYPE 2 HOMOLOG"/>
    <property type="match status" value="1"/>
</dbReference>
<dbReference type="PANTHER" id="PTHR13799">
    <property type="entry name" value="NGG1 INTERACTING FACTOR 3"/>
    <property type="match status" value="1"/>
</dbReference>
<evidence type="ECO:0000256" key="1">
    <source>
        <dbReference type="ARBA" id="ARBA00006964"/>
    </source>
</evidence>
<dbReference type="Pfam" id="PF01784">
    <property type="entry name" value="DUF34_NIF3"/>
    <property type="match status" value="1"/>
</dbReference>
<dbReference type="NCBIfam" id="TIGR00486">
    <property type="entry name" value="YbgI_SA1388"/>
    <property type="match status" value="1"/>
</dbReference>
<dbReference type="RefSeq" id="WP_085210456.1">
    <property type="nucleotide sequence ID" value="NZ_FXAM01000001.1"/>
</dbReference>
<feature type="binding site" evidence="3">
    <location>
        <position position="227"/>
    </location>
    <ligand>
        <name>a divalent metal cation</name>
        <dbReference type="ChEBI" id="CHEBI:60240"/>
        <label>1</label>
    </ligand>
</feature>
<dbReference type="SUPFAM" id="SSF102705">
    <property type="entry name" value="NIF3 (NGG1p interacting factor 3)-like"/>
    <property type="match status" value="1"/>
</dbReference>
<reference evidence="4 5" key="1">
    <citation type="submission" date="2016-12" db="EMBL/GenBank/DDBJ databases">
        <authorList>
            <person name="Song W.-J."/>
            <person name="Kurnit D.M."/>
        </authorList>
    </citation>
    <scope>NUCLEOTIDE SEQUENCE [LARGE SCALE GENOMIC DNA]</scope>
    <source>
        <strain evidence="4 5">175</strain>
    </source>
</reference>
<feature type="binding site" evidence="3">
    <location>
        <position position="66"/>
    </location>
    <ligand>
        <name>a divalent metal cation</name>
        <dbReference type="ChEBI" id="CHEBI:60240"/>
        <label>1</label>
    </ligand>
</feature>
<dbReference type="InterPro" id="IPR002678">
    <property type="entry name" value="DUF34/NIF3"/>
</dbReference>
<evidence type="ECO:0000256" key="2">
    <source>
        <dbReference type="ARBA" id="ARBA00022723"/>
    </source>
</evidence>
<feature type="binding site" evidence="3">
    <location>
        <position position="65"/>
    </location>
    <ligand>
        <name>a divalent metal cation</name>
        <dbReference type="ChEBI" id="CHEBI:60240"/>
        <label>1</label>
    </ligand>
</feature>
<evidence type="ECO:0000313" key="5">
    <source>
        <dbReference type="Proteomes" id="UP000192923"/>
    </source>
</evidence>
<dbReference type="Proteomes" id="UP000192923">
    <property type="component" value="Unassembled WGS sequence"/>
</dbReference>
<gene>
    <name evidence="4" type="ORF">SAMN02949497_0972</name>
</gene>
<feature type="binding site" evidence="3">
    <location>
        <position position="104"/>
    </location>
    <ligand>
        <name>a divalent metal cation</name>
        <dbReference type="ChEBI" id="CHEBI:60240"/>
        <label>1</label>
    </ligand>
</feature>
<evidence type="ECO:0000256" key="3">
    <source>
        <dbReference type="PIRSR" id="PIRSR602678-1"/>
    </source>
</evidence>
<dbReference type="AlphaFoldDB" id="A0A1Y6D129"/>
<comment type="similarity">
    <text evidence="1">Belongs to the GTP cyclohydrolase I type 2/NIF3 family.</text>
</comment>
<dbReference type="STRING" id="1760988.SAMN02949497_0972"/>
<dbReference type="OrthoDB" id="9800881at2"/>
<feature type="binding site" evidence="3">
    <location>
        <position position="223"/>
    </location>
    <ligand>
        <name>a divalent metal cation</name>
        <dbReference type="ChEBI" id="CHEBI:60240"/>
        <label>1</label>
    </ligand>
</feature>
<keyword evidence="2 3" id="KW-0479">Metal-binding</keyword>
<dbReference type="EMBL" id="FXAM01000001">
    <property type="protein sequence ID" value="SMF93685.1"/>
    <property type="molecule type" value="Genomic_DNA"/>
</dbReference>
<protein>
    <submittedName>
        <fullName evidence="4">Dinuclear metal center protein, YbgI/SA1388 family</fullName>
    </submittedName>
</protein>
<dbReference type="Gene3D" id="3.40.1390.30">
    <property type="entry name" value="NIF3 (NGG1p interacting factor 3)-like"/>
    <property type="match status" value="2"/>
</dbReference>